<keyword evidence="5 6" id="KW-0472">Membrane</keyword>
<dbReference type="GO" id="GO:0016020">
    <property type="term" value="C:membrane"/>
    <property type="evidence" value="ECO:0007669"/>
    <property type="project" value="UniProtKB-SubCell"/>
</dbReference>
<feature type="domain" description="EamA" evidence="7">
    <location>
        <begin position="153"/>
        <end position="286"/>
    </location>
</feature>
<sequence>MTKQLQGYFQLSLAMVLVGSTVVASKVIASGLPPFTATALRFAIALPLFLLLVRITATPWPQLAKGDWRILLLQAGAGSVGYTTLLISGLKLTPAADAGVIIGTLPAVSAAIAVLVLGERPDRLVLLAIALAAAGVLAIVVPSDAGGARSLVGSALIFGAVVCEGLFILLGKRLEAEVPPLVLSTLMAGLGGAIAIPFAVAELPLAGAATAPALVAVAYYALVPTVAGFLLWYAGLAKVSGTEASVYTALAPVSAVLLAPAVLGEPIVANQTIGIACVLSAVLSLSLRAANLPGGEGASADAAEPPTRR</sequence>
<comment type="similarity">
    <text evidence="2">Belongs to the EamA transporter family.</text>
</comment>
<evidence type="ECO:0000256" key="3">
    <source>
        <dbReference type="ARBA" id="ARBA00022692"/>
    </source>
</evidence>
<feature type="transmembrane region" description="Helical" evidence="6">
    <location>
        <begin position="246"/>
        <end position="263"/>
    </location>
</feature>
<dbReference type="STRING" id="36856.ATB98_10605"/>
<feature type="transmembrane region" description="Helical" evidence="6">
    <location>
        <begin position="70"/>
        <end position="92"/>
    </location>
</feature>
<evidence type="ECO:0000256" key="6">
    <source>
        <dbReference type="SAM" id="Phobius"/>
    </source>
</evidence>
<feature type="domain" description="EamA" evidence="7">
    <location>
        <begin position="7"/>
        <end position="140"/>
    </location>
</feature>
<evidence type="ECO:0000256" key="2">
    <source>
        <dbReference type="ARBA" id="ARBA00007362"/>
    </source>
</evidence>
<keyword evidence="3 6" id="KW-0812">Transmembrane</keyword>
<dbReference type="Pfam" id="PF00892">
    <property type="entry name" value="EamA"/>
    <property type="match status" value="2"/>
</dbReference>
<accession>A0A178YFX3</accession>
<dbReference type="AlphaFoldDB" id="A0A178YFX3"/>
<evidence type="ECO:0000256" key="1">
    <source>
        <dbReference type="ARBA" id="ARBA00004141"/>
    </source>
</evidence>
<keyword evidence="9" id="KW-1185">Reference proteome</keyword>
<feature type="transmembrane region" description="Helical" evidence="6">
    <location>
        <begin position="40"/>
        <end position="58"/>
    </location>
</feature>
<feature type="transmembrane region" description="Helical" evidence="6">
    <location>
        <begin position="148"/>
        <end position="169"/>
    </location>
</feature>
<proteinExistence type="inferred from homology"/>
<dbReference type="EMBL" id="LNQB01000069">
    <property type="protein sequence ID" value="OAP46418.1"/>
    <property type="molecule type" value="Genomic_DNA"/>
</dbReference>
<feature type="transmembrane region" description="Helical" evidence="6">
    <location>
        <begin position="213"/>
        <end position="234"/>
    </location>
</feature>
<dbReference type="Proteomes" id="UP000078507">
    <property type="component" value="Unassembled WGS sequence"/>
</dbReference>
<feature type="transmembrane region" description="Helical" evidence="6">
    <location>
        <begin position="181"/>
        <end position="201"/>
    </location>
</feature>
<evidence type="ECO:0000256" key="4">
    <source>
        <dbReference type="ARBA" id="ARBA00022989"/>
    </source>
</evidence>
<feature type="transmembrane region" description="Helical" evidence="6">
    <location>
        <begin position="98"/>
        <end position="117"/>
    </location>
</feature>
<comment type="subcellular location">
    <subcellularLocation>
        <location evidence="1">Membrane</location>
        <topology evidence="1">Multi-pass membrane protein</topology>
    </subcellularLocation>
</comment>
<evidence type="ECO:0000256" key="5">
    <source>
        <dbReference type="ARBA" id="ARBA00023136"/>
    </source>
</evidence>
<reference evidence="8 9" key="1">
    <citation type="submission" date="2015-11" db="EMBL/GenBank/DDBJ databases">
        <title>Ensifer anhuiense sp. nov., an effective nitrogen fixation bacterium with Glycine soja.</title>
        <authorList>
            <person name="Yan H."/>
            <person name="Chen W."/>
        </authorList>
    </citation>
    <scope>NUCLEOTIDE SEQUENCE [LARGE SCALE GENOMIC DNA]</scope>
    <source>
        <strain evidence="8 9">LMG 7837</strain>
    </source>
</reference>
<name>A0A178YFX3_SINSA</name>
<dbReference type="SUPFAM" id="SSF103481">
    <property type="entry name" value="Multidrug resistance efflux transporter EmrE"/>
    <property type="match status" value="2"/>
</dbReference>
<dbReference type="RefSeq" id="WP_066873030.1">
    <property type="nucleotide sequence ID" value="NZ_LNQB01000069.1"/>
</dbReference>
<evidence type="ECO:0000313" key="9">
    <source>
        <dbReference type="Proteomes" id="UP000078507"/>
    </source>
</evidence>
<dbReference type="InterPro" id="IPR037185">
    <property type="entry name" value="EmrE-like"/>
</dbReference>
<dbReference type="InterPro" id="IPR050638">
    <property type="entry name" value="AA-Vitamin_Transporters"/>
</dbReference>
<dbReference type="OrthoDB" id="8277066at2"/>
<dbReference type="InterPro" id="IPR000620">
    <property type="entry name" value="EamA_dom"/>
</dbReference>
<evidence type="ECO:0000259" key="7">
    <source>
        <dbReference type="Pfam" id="PF00892"/>
    </source>
</evidence>
<dbReference type="PANTHER" id="PTHR32322:SF2">
    <property type="entry name" value="EAMA DOMAIN-CONTAINING PROTEIN"/>
    <property type="match status" value="1"/>
</dbReference>
<organism evidence="8 9">
    <name type="scientific">Sinorhizobium saheli</name>
    <dbReference type="NCBI Taxonomy" id="36856"/>
    <lineage>
        <taxon>Bacteria</taxon>
        <taxon>Pseudomonadati</taxon>
        <taxon>Pseudomonadota</taxon>
        <taxon>Alphaproteobacteria</taxon>
        <taxon>Hyphomicrobiales</taxon>
        <taxon>Rhizobiaceae</taxon>
        <taxon>Sinorhizobium/Ensifer group</taxon>
        <taxon>Sinorhizobium</taxon>
    </lineage>
</organism>
<comment type="caution">
    <text evidence="8">The sequence shown here is derived from an EMBL/GenBank/DDBJ whole genome shotgun (WGS) entry which is preliminary data.</text>
</comment>
<dbReference type="PANTHER" id="PTHR32322">
    <property type="entry name" value="INNER MEMBRANE TRANSPORTER"/>
    <property type="match status" value="1"/>
</dbReference>
<gene>
    <name evidence="8" type="ORF">ATB98_10605</name>
</gene>
<feature type="transmembrane region" description="Helical" evidence="6">
    <location>
        <begin position="124"/>
        <end position="142"/>
    </location>
</feature>
<protein>
    <recommendedName>
        <fullName evidence="7">EamA domain-containing protein</fullName>
    </recommendedName>
</protein>
<evidence type="ECO:0000313" key="8">
    <source>
        <dbReference type="EMBL" id="OAP46418.1"/>
    </source>
</evidence>
<keyword evidence="4 6" id="KW-1133">Transmembrane helix</keyword>
<feature type="transmembrane region" description="Helical" evidence="6">
    <location>
        <begin position="269"/>
        <end position="287"/>
    </location>
</feature>